<feature type="transmembrane region" description="Helical" evidence="6">
    <location>
        <begin position="141"/>
        <end position="162"/>
    </location>
</feature>
<dbReference type="Pfam" id="PF01490">
    <property type="entry name" value="Aa_trans"/>
    <property type="match status" value="1"/>
</dbReference>
<feature type="transmembrane region" description="Helical" evidence="6">
    <location>
        <begin position="83"/>
        <end position="106"/>
    </location>
</feature>
<accession>A0A1A5ZYA5</accession>
<dbReference type="EMBL" id="KI894034">
    <property type="protein sequence ID" value="OBR82797.1"/>
    <property type="molecule type" value="Genomic_DNA"/>
</dbReference>
<dbReference type="STRING" id="1296121.A0A1A5ZYA5"/>
<dbReference type="InterPro" id="IPR013057">
    <property type="entry name" value="AA_transpt_TM"/>
</dbReference>
<evidence type="ECO:0000256" key="5">
    <source>
        <dbReference type="ARBA" id="ARBA00023136"/>
    </source>
</evidence>
<dbReference type="Gene3D" id="1.20.1740.10">
    <property type="entry name" value="Amino acid/polyamine transporter I"/>
    <property type="match status" value="1"/>
</dbReference>
<comment type="subcellular location">
    <subcellularLocation>
        <location evidence="1">Membrane</location>
        <topology evidence="1">Multi-pass membrane protein</topology>
    </subcellularLocation>
</comment>
<keyword evidence="4 6" id="KW-1133">Transmembrane helix</keyword>
<dbReference type="FunFam" id="1.20.1740.10:FF:000039">
    <property type="entry name" value="Neutral amino acid transporter (Eurofung)"/>
    <property type="match status" value="1"/>
</dbReference>
<name>A0A1A5ZYA5_9TREE</name>
<organism evidence="8">
    <name type="scientific">Kwoniella dejecticola CBS 10117</name>
    <dbReference type="NCBI Taxonomy" id="1296121"/>
    <lineage>
        <taxon>Eukaryota</taxon>
        <taxon>Fungi</taxon>
        <taxon>Dikarya</taxon>
        <taxon>Basidiomycota</taxon>
        <taxon>Agaricomycotina</taxon>
        <taxon>Tremellomycetes</taxon>
        <taxon>Tremellales</taxon>
        <taxon>Cryptococcaceae</taxon>
        <taxon>Kwoniella</taxon>
    </lineage>
</organism>
<dbReference type="PANTHER" id="PTHR22950">
    <property type="entry name" value="AMINO ACID TRANSPORTER"/>
    <property type="match status" value="1"/>
</dbReference>
<evidence type="ECO:0000256" key="2">
    <source>
        <dbReference type="ARBA" id="ARBA00008066"/>
    </source>
</evidence>
<comment type="similarity">
    <text evidence="2">Belongs to the amino acid/polyamine transporter 2 family.</text>
</comment>
<protein>
    <recommendedName>
        <fullName evidence="7">Amino acid transporter transmembrane domain-containing protein</fullName>
    </recommendedName>
</protein>
<feature type="transmembrane region" description="Helical" evidence="6">
    <location>
        <begin position="169"/>
        <end position="189"/>
    </location>
</feature>
<dbReference type="GO" id="GO:0016020">
    <property type="term" value="C:membrane"/>
    <property type="evidence" value="ECO:0007669"/>
    <property type="project" value="UniProtKB-SubCell"/>
</dbReference>
<dbReference type="VEuPathDB" id="FungiDB:I303_06354"/>
<keyword evidence="3 6" id="KW-0812">Transmembrane</keyword>
<feature type="domain" description="Amino acid transporter transmembrane" evidence="7">
    <location>
        <begin position="58"/>
        <end position="454"/>
    </location>
</feature>
<evidence type="ECO:0000256" key="3">
    <source>
        <dbReference type="ARBA" id="ARBA00022692"/>
    </source>
</evidence>
<keyword evidence="5 6" id="KW-0472">Membrane</keyword>
<feature type="transmembrane region" description="Helical" evidence="6">
    <location>
        <begin position="281"/>
        <end position="304"/>
    </location>
</feature>
<evidence type="ECO:0000256" key="4">
    <source>
        <dbReference type="ARBA" id="ARBA00022989"/>
    </source>
</evidence>
<feature type="transmembrane region" description="Helical" evidence="6">
    <location>
        <begin position="324"/>
        <end position="346"/>
    </location>
</feature>
<dbReference type="GO" id="GO:0015179">
    <property type="term" value="F:L-amino acid transmembrane transporter activity"/>
    <property type="evidence" value="ECO:0007669"/>
    <property type="project" value="TreeGrafter"/>
</dbReference>
<feature type="transmembrane region" description="Helical" evidence="6">
    <location>
        <begin position="392"/>
        <end position="414"/>
    </location>
</feature>
<feature type="transmembrane region" description="Helical" evidence="6">
    <location>
        <begin position="366"/>
        <end position="386"/>
    </location>
</feature>
<sequence>MSNLHDRHLSDRDSYSLADRVEAGKLSDAEIGKPALENGKVVDAVWGTIEGDGPNYRSLSWVKATVLQLKTQVGLGILGLPTAFNILGLVPGIIVIVAVALIVGWSDYVVGIFKLNHPEVYTVADVGFMLFGVWGREILGFAFWLQIVAVTGASFLSMSVAFNTITEHATCTVVWAILAMVIIAALASIQTLSRISWLGWMGLASIMSSVITLMVALGAADKPSLAPATGDWAIETTIAATPSFIDAINAVCIIIFSYAGTPNYFSIVGEMKEPRDFTKSVIVGQTLMTTVYLIVAAVVYHYAGQYIASPALGTAGHTIKKVCYGLALPGLAAGGLILVHTAAKYVFVRVLRKSIHLSKNTPVHYLVWYACIAVTSILAFIIAEAIPVFNDLLSLVGALLGTLICIQTETYMWVWDNWRAPNRGSIKWYCLMAMNVVFHFIGWFILVSGTYAAIVTINDDSKNGNLSKPFSCADNSGGS</sequence>
<feature type="transmembrane region" description="Helical" evidence="6">
    <location>
        <begin position="195"/>
        <end position="217"/>
    </location>
</feature>
<dbReference type="OrthoDB" id="40134at2759"/>
<evidence type="ECO:0000259" key="7">
    <source>
        <dbReference type="Pfam" id="PF01490"/>
    </source>
</evidence>
<evidence type="ECO:0000313" key="8">
    <source>
        <dbReference type="EMBL" id="OBR82797.1"/>
    </source>
</evidence>
<reference evidence="8" key="1">
    <citation type="submission" date="2013-07" db="EMBL/GenBank/DDBJ databases">
        <title>The Genome Sequence of Cryptococcus dejecticola CBS10117.</title>
        <authorList>
            <consortium name="The Broad Institute Genome Sequencing Platform"/>
            <person name="Cuomo C."/>
            <person name="Litvintseva A."/>
            <person name="Chen Y."/>
            <person name="Heitman J."/>
            <person name="Sun S."/>
            <person name="Springer D."/>
            <person name="Dromer F."/>
            <person name="Young S.K."/>
            <person name="Zeng Q."/>
            <person name="Gargeya S."/>
            <person name="Fitzgerald M."/>
            <person name="Abouelleil A."/>
            <person name="Alvarado L."/>
            <person name="Berlin A.M."/>
            <person name="Chapman S.B."/>
            <person name="Dewar J."/>
            <person name="Goldberg J."/>
            <person name="Griggs A."/>
            <person name="Gujja S."/>
            <person name="Hansen M."/>
            <person name="Howarth C."/>
            <person name="Imamovic A."/>
            <person name="Larimer J."/>
            <person name="McCowan C."/>
            <person name="Murphy C."/>
            <person name="Pearson M."/>
            <person name="Priest M."/>
            <person name="Roberts A."/>
            <person name="Saif S."/>
            <person name="Shea T."/>
            <person name="Sykes S."/>
            <person name="Wortman J."/>
            <person name="Nusbaum C."/>
            <person name="Birren B."/>
        </authorList>
    </citation>
    <scope>NUCLEOTIDE SEQUENCE [LARGE SCALE GENOMIC DNA]</scope>
    <source>
        <strain evidence="8">CBS 10117</strain>
    </source>
</reference>
<feature type="transmembrane region" description="Helical" evidence="6">
    <location>
        <begin position="118"/>
        <end position="135"/>
    </location>
</feature>
<evidence type="ECO:0000256" key="1">
    <source>
        <dbReference type="ARBA" id="ARBA00004141"/>
    </source>
</evidence>
<dbReference type="PANTHER" id="PTHR22950:SF683">
    <property type="entry name" value="AMINO ACID TRANSPORTER (EUROFUNG)"/>
    <property type="match status" value="1"/>
</dbReference>
<evidence type="ECO:0000256" key="6">
    <source>
        <dbReference type="SAM" id="Phobius"/>
    </source>
</evidence>
<gene>
    <name evidence="8" type="ORF">I303_06354</name>
</gene>
<proteinExistence type="inferred from homology"/>
<dbReference type="AlphaFoldDB" id="A0A1A5ZYA5"/>